<feature type="region of interest" description="Disordered" evidence="3">
    <location>
        <begin position="991"/>
        <end position="1015"/>
    </location>
</feature>
<dbReference type="PROSITE" id="PS50234">
    <property type="entry name" value="VWFA"/>
    <property type="match status" value="1"/>
</dbReference>
<keyword evidence="1" id="KW-0479">Metal-binding</keyword>
<feature type="chain" id="PRO_5011570620" evidence="4">
    <location>
        <begin position="24"/>
        <end position="1054"/>
    </location>
</feature>
<evidence type="ECO:0000313" key="6">
    <source>
        <dbReference type="EMBL" id="SEI38098.1"/>
    </source>
</evidence>
<dbReference type="SUPFAM" id="SSF82171">
    <property type="entry name" value="DPP6 N-terminal domain-like"/>
    <property type="match status" value="1"/>
</dbReference>
<proteinExistence type="predicted"/>
<dbReference type="STRING" id="170623.SAMN04244579_00118"/>
<sequence>MKIPVLKWGAAVVSLLMHFAVQAQDVDLFVAPATSSTEVPNVLIIVDNTANWGSGNNSPQPFTNEKAALASVLNNLPVDKFRVGLMMFAETGSPNDTLDGGYVRAALRLMSATNKQKYVNLVNSLDSNNDKGNNPVYGLAMAEAYRYYKGLEAYGGAGKVKRDYKGNVLQTKVKGALVADPAYASSNAVYALDGNALASSTTTTYVSPVASGCQRNFIIFISNGSVSNNDKDDTSDQPRSMLIQAYQNEGGYNNATAVAKSARIEISPTAETISTANEWALFMKATSSAAVTTYTVDVNPASNGQGPAHSALLKSMASVSDGKYFAVTSDSAAIVTALNSIMSEIQSVNSAFASVSLPVSVNTQGSYLNQVFIGMFRPDANSFPLWAGNLKQYKMGYSNGVLRLLDQTGAAAINSSTNFLTECARGYWTPATVDNYWAFKPQGACLTVANSDVSDSPDGSVVEKGGQSYLLRHPRSGVTRNVLTCSPTFTSCDSSSDALVAFNTSNTSITAGLLGAVDATERDAVINWGRGTDVKDEDIDTVTTEVRPSVHGDVVHSRPVAINYGTESSPNVVVFYGGNDGVLRAVNGNRSTSYGSYVAGEELWSFVPPESYANIKRQKDNTQPVSYLGSSGGTPKPYGVDGAVTAFTGKVSSGSSSKTFVYAGMRRGGRVLYGFDVTTPESPTLKWKVGCPNLGDDNNCSSGFSDIGQTWSSATLFSAAGYTDGAGSSIVYKPLILVGGGYDNCEDTDDGTRNNSCGNTNKGKRIYVLDADTGALLNTFSTDRGVVGDITVVPDSSGRGIYAYAADLGGNIYRITIGSNAPDTWTMAKIASLGCSSMSSCSANRKFMFAPEVVSSRGIYYLQVGSGDREKPLSGYVAATSVSNYFFNIADKPGDATWLAQNQCDSNGTACLSSLLEISSSTPNSSDLSSHPRGWYLDLADNEQVVTSAVTVFGYTTFNTHQPTSSSGTSCTSLGTNRSYQISYRDASAQDGSRFETLEGGGLSPSPVSGNVKLDSSDNNEVVPFVCVLDCRKADPTYSSSTQPKRRVYWNIEQ</sequence>
<accession>A0A1H6Q2N5</accession>
<evidence type="ECO:0000313" key="7">
    <source>
        <dbReference type="Proteomes" id="UP000199005"/>
    </source>
</evidence>
<evidence type="ECO:0000256" key="1">
    <source>
        <dbReference type="ARBA" id="ARBA00022723"/>
    </source>
</evidence>
<feature type="domain" description="VWFA" evidence="5">
    <location>
        <begin position="41"/>
        <end position="345"/>
    </location>
</feature>
<evidence type="ECO:0000256" key="2">
    <source>
        <dbReference type="ARBA" id="ARBA00022837"/>
    </source>
</evidence>
<dbReference type="AlphaFoldDB" id="A0A1H6Q2N5"/>
<name>A0A1H6Q2N5_9GAMM</name>
<evidence type="ECO:0000256" key="3">
    <source>
        <dbReference type="SAM" id="MobiDB-lite"/>
    </source>
</evidence>
<protein>
    <submittedName>
        <fullName evidence="6">Type IV pilus assembly protein PilY1</fullName>
    </submittedName>
</protein>
<reference evidence="6 7" key="1">
    <citation type="submission" date="2016-10" db="EMBL/GenBank/DDBJ databases">
        <authorList>
            <person name="de Groot N.N."/>
        </authorList>
    </citation>
    <scope>NUCLEOTIDE SEQUENCE [LARGE SCALE GENOMIC DNA]</scope>
    <source>
        <strain evidence="6 7">DSM 1041</strain>
    </source>
</reference>
<dbReference type="Pfam" id="PF05567">
    <property type="entry name" value="T4P_PilY1"/>
    <property type="match status" value="1"/>
</dbReference>
<dbReference type="GO" id="GO:0046872">
    <property type="term" value="F:metal ion binding"/>
    <property type="evidence" value="ECO:0007669"/>
    <property type="project" value="UniProtKB-KW"/>
</dbReference>
<dbReference type="InterPro" id="IPR002035">
    <property type="entry name" value="VWF_A"/>
</dbReference>
<keyword evidence="4" id="KW-0732">Signal</keyword>
<organism evidence="6 7">
    <name type="scientific">Azotobacter beijerinckii</name>
    <dbReference type="NCBI Taxonomy" id="170623"/>
    <lineage>
        <taxon>Bacteria</taxon>
        <taxon>Pseudomonadati</taxon>
        <taxon>Pseudomonadota</taxon>
        <taxon>Gammaproteobacteria</taxon>
        <taxon>Pseudomonadales</taxon>
        <taxon>Pseudomonadaceae</taxon>
        <taxon>Azotobacter</taxon>
    </lineage>
</organism>
<evidence type="ECO:0000259" key="5">
    <source>
        <dbReference type="PROSITE" id="PS50234"/>
    </source>
</evidence>
<dbReference type="RefSeq" id="WP_090896211.1">
    <property type="nucleotide sequence ID" value="NZ_FNYO01000001.1"/>
</dbReference>
<keyword evidence="2" id="KW-0106">Calcium</keyword>
<dbReference type="InterPro" id="IPR036465">
    <property type="entry name" value="vWFA_dom_sf"/>
</dbReference>
<dbReference type="EMBL" id="FNYO01000001">
    <property type="protein sequence ID" value="SEI38098.1"/>
    <property type="molecule type" value="Genomic_DNA"/>
</dbReference>
<feature type="signal peptide" evidence="4">
    <location>
        <begin position="1"/>
        <end position="23"/>
    </location>
</feature>
<dbReference type="InterPro" id="IPR008707">
    <property type="entry name" value="B-propeller_PilY1"/>
</dbReference>
<dbReference type="Proteomes" id="UP000199005">
    <property type="component" value="Unassembled WGS sequence"/>
</dbReference>
<gene>
    <name evidence="6" type="ORF">SAMN04244579_00118</name>
</gene>
<evidence type="ECO:0000256" key="4">
    <source>
        <dbReference type="SAM" id="SignalP"/>
    </source>
</evidence>
<dbReference type="Gene3D" id="3.40.50.410">
    <property type="entry name" value="von Willebrand factor, type A domain"/>
    <property type="match status" value="1"/>
</dbReference>
<dbReference type="SUPFAM" id="SSF53300">
    <property type="entry name" value="vWA-like"/>
    <property type="match status" value="1"/>
</dbReference>